<keyword evidence="4 6" id="KW-1133">Transmembrane helix</keyword>
<dbReference type="EMBL" id="CP003488">
    <property type="protein sequence ID" value="AFH92844.1"/>
    <property type="molecule type" value="Genomic_DNA"/>
</dbReference>
<feature type="transmembrane region" description="Helical" evidence="6">
    <location>
        <begin position="777"/>
        <end position="803"/>
    </location>
</feature>
<evidence type="ECO:0000259" key="7">
    <source>
        <dbReference type="Pfam" id="PF02687"/>
    </source>
</evidence>
<dbReference type="PANTHER" id="PTHR30287">
    <property type="entry name" value="MEMBRANE COMPONENT OF PREDICTED ABC SUPERFAMILY METABOLITE UPTAKE TRANSPORTER"/>
    <property type="match status" value="1"/>
</dbReference>
<dbReference type="Pfam" id="PF02687">
    <property type="entry name" value="FtsX"/>
    <property type="match status" value="2"/>
</dbReference>
<evidence type="ECO:0000256" key="6">
    <source>
        <dbReference type="SAM" id="Phobius"/>
    </source>
</evidence>
<dbReference type="PATRIC" id="fig|1157951.4.peg.954"/>
<dbReference type="GeneID" id="93518367"/>
<feature type="transmembrane region" description="Helical" evidence="6">
    <location>
        <begin position="381"/>
        <end position="401"/>
    </location>
</feature>
<dbReference type="Proteomes" id="UP000005012">
    <property type="component" value="Chromosome"/>
</dbReference>
<dbReference type="InterPro" id="IPR038766">
    <property type="entry name" value="Membrane_comp_ABC_pdt"/>
</dbReference>
<keyword evidence="5 6" id="KW-0472">Membrane</keyword>
<feature type="domain" description="ABC3 transporter permease C-terminal" evidence="7">
    <location>
        <begin position="693"/>
        <end position="801"/>
    </location>
</feature>
<feature type="transmembrane region" description="Helical" evidence="6">
    <location>
        <begin position="341"/>
        <end position="360"/>
    </location>
</feature>
<keyword evidence="3 6" id="KW-0812">Transmembrane</keyword>
<dbReference type="InterPro" id="IPR049727">
    <property type="entry name" value="YbbP"/>
</dbReference>
<feature type="transmembrane region" description="Helical" evidence="6">
    <location>
        <begin position="742"/>
        <end position="765"/>
    </location>
</feature>
<accession>A0A140NGI0</accession>
<dbReference type="AlphaFoldDB" id="A0A140NGI0"/>
<gene>
    <name evidence="8" type="ordered locus">S70_04820</name>
</gene>
<keyword evidence="2" id="KW-1003">Cell membrane</keyword>
<reference evidence="8 9" key="1">
    <citation type="journal article" date="2012" name="J. Bacteriol.">
        <title>Complete Genome Sequence of Providencia stuartii Clinical Isolate MRSN 2154.</title>
        <authorList>
            <person name="Clifford R.J."/>
            <person name="Hang J."/>
            <person name="Riley M.C."/>
            <person name="Onmus-Leone F."/>
            <person name="Kuschner R.A."/>
            <person name="Lesho E.P."/>
            <person name="Waterman P.E."/>
        </authorList>
    </citation>
    <scope>NUCLEOTIDE SEQUENCE [LARGE SCALE GENOMIC DNA]</scope>
    <source>
        <strain evidence="8 9">MRSN 2154</strain>
    </source>
</reference>
<evidence type="ECO:0000256" key="1">
    <source>
        <dbReference type="ARBA" id="ARBA00004651"/>
    </source>
</evidence>
<evidence type="ECO:0000256" key="3">
    <source>
        <dbReference type="ARBA" id="ARBA00022692"/>
    </source>
</evidence>
<feature type="transmembrane region" description="Helical" evidence="6">
    <location>
        <begin position="407"/>
        <end position="433"/>
    </location>
</feature>
<feature type="transmembrane region" description="Helical" evidence="6">
    <location>
        <begin position="247"/>
        <end position="267"/>
    </location>
</feature>
<dbReference type="NCBIfam" id="NF041854">
    <property type="entry name" value="ABC_perm_YbbP"/>
    <property type="match status" value="1"/>
</dbReference>
<feature type="transmembrane region" description="Helical" evidence="6">
    <location>
        <begin position="690"/>
        <end position="710"/>
    </location>
</feature>
<dbReference type="RefSeq" id="WP_004922364.1">
    <property type="nucleotide sequence ID" value="NC_017731.1"/>
</dbReference>
<proteinExistence type="predicted"/>
<name>A0A140NGI0_PROSM</name>
<evidence type="ECO:0000256" key="5">
    <source>
        <dbReference type="ARBA" id="ARBA00023136"/>
    </source>
</evidence>
<dbReference type="HOGENOM" id="CLU_009475_2_0_6"/>
<evidence type="ECO:0000256" key="4">
    <source>
        <dbReference type="ARBA" id="ARBA00022989"/>
    </source>
</evidence>
<evidence type="ECO:0000313" key="9">
    <source>
        <dbReference type="Proteomes" id="UP000005012"/>
    </source>
</evidence>
<dbReference type="PANTHER" id="PTHR30287:SF1">
    <property type="entry name" value="INNER MEMBRANE PROTEIN"/>
    <property type="match status" value="1"/>
</dbReference>
<dbReference type="InterPro" id="IPR003838">
    <property type="entry name" value="ABC3_permease_C"/>
</dbReference>
<evidence type="ECO:0000256" key="2">
    <source>
        <dbReference type="ARBA" id="ARBA00022475"/>
    </source>
</evidence>
<feature type="transmembrane region" description="Helical" evidence="6">
    <location>
        <begin position="299"/>
        <end position="321"/>
    </location>
</feature>
<feature type="domain" description="ABC3 transporter permease C-terminal" evidence="7">
    <location>
        <begin position="252"/>
        <end position="368"/>
    </location>
</feature>
<organism evidence="8 9">
    <name type="scientific">Providencia stuartii (strain MRSN 2154)</name>
    <dbReference type="NCBI Taxonomy" id="1157951"/>
    <lineage>
        <taxon>Bacteria</taxon>
        <taxon>Pseudomonadati</taxon>
        <taxon>Pseudomonadota</taxon>
        <taxon>Gammaproteobacteria</taxon>
        <taxon>Enterobacterales</taxon>
        <taxon>Morganellaceae</taxon>
        <taxon>Providencia</taxon>
    </lineage>
</organism>
<dbReference type="PROSITE" id="PS51257">
    <property type="entry name" value="PROKAR_LIPOPROTEIN"/>
    <property type="match status" value="1"/>
</dbReference>
<comment type="subcellular location">
    <subcellularLocation>
        <location evidence="1">Cell membrane</location>
        <topology evidence="1">Multi-pass membrane protein</topology>
    </subcellularLocation>
</comment>
<dbReference type="OrthoDB" id="5292592at2"/>
<protein>
    <recommendedName>
        <fullName evidence="7">ABC3 transporter permease C-terminal domain-containing protein</fullName>
    </recommendedName>
</protein>
<dbReference type="KEGG" id="psi:S70_04820"/>
<evidence type="ECO:0000313" key="8">
    <source>
        <dbReference type="EMBL" id="AFH92844.1"/>
    </source>
</evidence>
<reference evidence="9" key="2">
    <citation type="submission" date="2012-04" db="EMBL/GenBank/DDBJ databases">
        <title>Complete genome sequence of Providencia stuartii clinical isolate MRSN 2154.</title>
        <authorList>
            <person name="Clifford R.J."/>
            <person name="Hang J."/>
            <person name="Riley M.C."/>
            <person name="Onmus-Leone F."/>
            <person name="Kuschner R.A."/>
            <person name="Lesho E.P."/>
            <person name="Waterman P.E."/>
        </authorList>
    </citation>
    <scope>NUCLEOTIDE SEQUENCE [LARGE SCALE GENOMIC DNA]</scope>
    <source>
        <strain evidence="9">MRSN 2154</strain>
    </source>
</reference>
<dbReference type="GO" id="GO:0005886">
    <property type="term" value="C:plasma membrane"/>
    <property type="evidence" value="ECO:0007669"/>
    <property type="project" value="UniProtKB-SubCell"/>
</dbReference>
<sequence length="815" mass="91111">MIWRWFWREWKTPSLLIVWLALTLAVACVLALGRISDRIENSMSYQSRELLAGDLVLRSSYPSDPEWLQQAEAMGLKLSQQMSFSTMAYSTADEDLRPQLVLVKAADQAYPLYGELITEPAGLRPTKGEILVAPRLLELLNLKIGDNIDIGDATLKVAGTLVQEPDSGFNPFQIAPRVLISLEDAELTGAVQVGSRLTYRDMFAGETATVDAFESQFDGQLRTDQRWFTLKENSGAVGKTFQRAQQFLLLSVLLTLLLAIAAVVVSMTHYCRSRHQLVAVLKTLGAGRSALQKWIIGQWLAILIAAALLGSLLGLAFEGILMQILGAMLPKALPSASLWPWVWAIGTLFVIAILVGIRPYRQLIATQPSRVLREDANSPVWPLRYYLPIVTLIVVGGLFLFTGVNPLLWSILVGIVIVAILLALIGWLGLWVLRQFKFKQLSLRLSVSRLLRQPLQTVSQMSAFSLSFMLLALLILVRGDLLDRWQQQLPADSPNYFLINMNESQIKPVTELLVQHQVKPTEFYPVILARLSEINDSSAIEWADERDPNNNTVRRELSLTWRAKLPEANVVDEGTWPPKDGEVSIEQTVVKQLGLKIGDKLTFNAGAQVFSATVTSIRTVDWESLRPNFFFIFAEGTLKDVPATWMSSFHYDGDGKLLTDLSRHYPTINVLDTGALITQIQQILQQVSQALEVMVVLVIFCGLLLLLAQIQVGMSQRERELVVYRTLGASRKLMRKTLWSEFALLGLMAGLAAAFGAEVALWLLQTRVFDFPWQPEWSMWLLLPLCAALLLSICGSWLGLRLLGTGNQHRRMPNN</sequence>